<dbReference type="AlphaFoldDB" id="A0A6F8PLH9"/>
<evidence type="ECO:0000256" key="6">
    <source>
        <dbReference type="ARBA" id="ARBA00022679"/>
    </source>
</evidence>
<evidence type="ECO:0000256" key="7">
    <source>
        <dbReference type="ARBA" id="ARBA00022898"/>
    </source>
</evidence>
<dbReference type="PIRSF" id="PIRSF000460">
    <property type="entry name" value="Pprylas_GlgP"/>
    <property type="match status" value="1"/>
</dbReference>
<evidence type="ECO:0000256" key="9">
    <source>
        <dbReference type="ARBA" id="ARBA00025174"/>
    </source>
</evidence>
<dbReference type="RefSeq" id="WP_173290637.1">
    <property type="nucleotide sequence ID" value="NZ_AP021888.1"/>
</dbReference>
<dbReference type="PANTHER" id="PTHR11468:SF3">
    <property type="entry name" value="GLYCOGEN PHOSPHORYLASE, LIVER FORM"/>
    <property type="match status" value="1"/>
</dbReference>
<comment type="catalytic activity">
    <reaction evidence="1 11">
        <text>[(1-&gt;4)-alpha-D-glucosyl](n) + phosphate = [(1-&gt;4)-alpha-D-glucosyl](n-1) + alpha-D-glucose 1-phosphate</text>
        <dbReference type="Rhea" id="RHEA:41732"/>
        <dbReference type="Rhea" id="RHEA-COMP:9584"/>
        <dbReference type="Rhea" id="RHEA-COMP:9586"/>
        <dbReference type="ChEBI" id="CHEBI:15444"/>
        <dbReference type="ChEBI" id="CHEBI:43474"/>
        <dbReference type="ChEBI" id="CHEBI:58601"/>
        <dbReference type="EC" id="2.4.1.1"/>
    </reaction>
</comment>
<dbReference type="InterPro" id="IPR000811">
    <property type="entry name" value="Glyco_trans_35"/>
</dbReference>
<keyword evidence="5 11" id="KW-0328">Glycosyltransferase</keyword>
<organism evidence="12 13">
    <name type="scientific">Thiosulfativibrio zosterae</name>
    <dbReference type="NCBI Taxonomy" id="2675053"/>
    <lineage>
        <taxon>Bacteria</taxon>
        <taxon>Pseudomonadati</taxon>
        <taxon>Pseudomonadota</taxon>
        <taxon>Gammaproteobacteria</taxon>
        <taxon>Thiotrichales</taxon>
        <taxon>Piscirickettsiaceae</taxon>
        <taxon>Thiosulfativibrio</taxon>
    </lineage>
</organism>
<evidence type="ECO:0000256" key="4">
    <source>
        <dbReference type="ARBA" id="ARBA00022533"/>
    </source>
</evidence>
<evidence type="ECO:0000256" key="10">
    <source>
        <dbReference type="PIRSR" id="PIRSR000460-1"/>
    </source>
</evidence>
<evidence type="ECO:0000313" key="12">
    <source>
        <dbReference type="EMBL" id="BBP42850.1"/>
    </source>
</evidence>
<comment type="function">
    <text evidence="11">Allosteric enzyme that catalyzes the rate-limiting step in glycogen catabolism, the phosphorolytic cleavage of glycogen to produce glucose-1-phosphate, and plays a central role in maintaining cellular and organismal glucose homeostasis.</text>
</comment>
<keyword evidence="7 10" id="KW-0663">Pyridoxal phosphate</keyword>
<feature type="modified residue" description="N6-(pyridoxal phosphate)lysine" evidence="10">
    <location>
        <position position="677"/>
    </location>
</feature>
<dbReference type="EC" id="2.4.1.1" evidence="11"/>
<comment type="similarity">
    <text evidence="3 11">Belongs to the glycogen phosphorylase family.</text>
</comment>
<evidence type="ECO:0000256" key="5">
    <source>
        <dbReference type="ARBA" id="ARBA00022676"/>
    </source>
</evidence>
<sequence length="832" mass="95414">MSTLEGFEKAKMIAEMQQLLGSEVKDLEEGFVHYLYNTLGRNVNSDAYYQFKALSYTVRDRLMHHWKKTWHAYNEGDIKKAYYLSMEFLIGRSLTNNLLNLGVETQTEKAMYDLGLSLEEIEDAERDAGLGNGGLGRLAACFMDSCATLQLPVMGYGLRYEYGMFKQRIQEGFQIEEPDHWLGFGNYPWEIQRSEYTRVVRFGGQTRMFTDPHTSKLSSLWENTSDVIAVPFDVPIPGFKNETVNTLRLWSAAAVEDFDLTQFNAGSYFEAVSDKSAAENITMVLYPNDTSENGKELRLRQQYFLVSASLQDVVCQWHHKYNGDFTNFAQYNVFQLNDTHPSLAVAELMRILLDDYFMEWTKAWEIVSSCMAYTNHTLLPEALERWSVPLFEKLLPRPLEIIYEINHRFLKQVAMKWPGDQNKLRQMSIIDEHNHVCMAYLAIVGSFSVNGVAALHSQLLKDGLFNDFYRLWPNRFNNKTNGVTQRRWMASSNPGLRALLKSKIGEEWITDLSQLSKIEDFVHDKEFRRSWMKVKRENKKRLAQLVKKTTGVDFPEDSLFDVQVKRIHEYKRQLLNVLHVIHLYSSIKRGQVDNWTNRCVIIGGKAAPGYAMAKNIIKLVNNVADIVNNDPDVGNKLKVAFIPNYRVSAMEIICPGTDVSEQISTAGKEASGTGNMKFMMNGAVTIGTLDGANVEILEAVGEENFFLFGLKTPEVEEMRHHYNPHHFIDSDEDLRAVLGLLESGHFNQFEPGIFNDIISSIKSSNDPWMTLADFRSYIDTQKAIGLAFQDHERWNTMSIINSARSGVFSTDRTMMEYNRDIWKLTPIAHNAK</sequence>
<proteinExistence type="inferred from homology"/>
<reference evidence="13" key="1">
    <citation type="submission" date="2019-11" db="EMBL/GenBank/DDBJ databases">
        <title>Isolation and characterization of two novel species in the genus Thiomicrorhabdus.</title>
        <authorList>
            <person name="Mochizuki J."/>
            <person name="Kojima H."/>
            <person name="Fukui M."/>
        </authorList>
    </citation>
    <scope>NUCLEOTIDE SEQUENCE [LARGE SCALE GENOMIC DNA]</scope>
    <source>
        <strain evidence="13">AkT22</strain>
    </source>
</reference>
<dbReference type="NCBIfam" id="TIGR02093">
    <property type="entry name" value="P_ylase"/>
    <property type="match status" value="1"/>
</dbReference>
<evidence type="ECO:0000256" key="1">
    <source>
        <dbReference type="ARBA" id="ARBA00001275"/>
    </source>
</evidence>
<dbReference type="InterPro" id="IPR035090">
    <property type="entry name" value="Pyridoxal_P_attach_site"/>
</dbReference>
<dbReference type="FunFam" id="3.40.50.2000:FF:000002">
    <property type="entry name" value="Alpha-1,4 glucan phosphorylase"/>
    <property type="match status" value="1"/>
</dbReference>
<dbReference type="EMBL" id="AP021888">
    <property type="protein sequence ID" value="BBP42850.1"/>
    <property type="molecule type" value="Genomic_DNA"/>
</dbReference>
<evidence type="ECO:0000256" key="2">
    <source>
        <dbReference type="ARBA" id="ARBA00001933"/>
    </source>
</evidence>
<dbReference type="GO" id="GO:0005737">
    <property type="term" value="C:cytoplasm"/>
    <property type="evidence" value="ECO:0007669"/>
    <property type="project" value="TreeGrafter"/>
</dbReference>
<dbReference type="Pfam" id="PF00343">
    <property type="entry name" value="Phosphorylase"/>
    <property type="match status" value="1"/>
</dbReference>
<keyword evidence="8 11" id="KW-0119">Carbohydrate metabolism</keyword>
<protein>
    <recommendedName>
        <fullName evidence="11">Alpha-1,4 glucan phosphorylase</fullName>
        <ecNumber evidence="11">2.4.1.1</ecNumber>
    </recommendedName>
</protein>
<comment type="function">
    <text evidence="9">Phosphorylase is an important allosteric enzyme in carbohydrate metabolism. Enzymes from different sources differ in their regulatory mechanisms and in their natural substrates. However, all known phosphorylases share catalytic and structural properties.</text>
</comment>
<keyword evidence="13" id="KW-1185">Reference proteome</keyword>
<dbReference type="PROSITE" id="PS00102">
    <property type="entry name" value="PHOSPHORYLASE"/>
    <property type="match status" value="1"/>
</dbReference>
<accession>A0A6F8PLH9</accession>
<dbReference type="InterPro" id="IPR011833">
    <property type="entry name" value="Glycg_phsphrylas"/>
</dbReference>
<dbReference type="CDD" id="cd04300">
    <property type="entry name" value="GT35_Glycogen_Phosphorylase"/>
    <property type="match status" value="1"/>
</dbReference>
<dbReference type="GO" id="GO:0030170">
    <property type="term" value="F:pyridoxal phosphate binding"/>
    <property type="evidence" value="ECO:0007669"/>
    <property type="project" value="InterPro"/>
</dbReference>
<dbReference type="KEGG" id="tzo:THMIRHAT_05960"/>
<dbReference type="Proteomes" id="UP000501466">
    <property type="component" value="Chromosome"/>
</dbReference>
<comment type="cofactor">
    <cofactor evidence="2 11">
        <name>pyridoxal 5'-phosphate</name>
        <dbReference type="ChEBI" id="CHEBI:597326"/>
    </cofactor>
</comment>
<keyword evidence="6 11" id="KW-0808">Transferase</keyword>
<keyword evidence="4" id="KW-0021">Allosteric enzyme</keyword>
<evidence type="ECO:0000256" key="11">
    <source>
        <dbReference type="RuleBase" id="RU000587"/>
    </source>
</evidence>
<dbReference type="SUPFAM" id="SSF53756">
    <property type="entry name" value="UDP-Glycosyltransferase/glycogen phosphorylase"/>
    <property type="match status" value="1"/>
</dbReference>
<evidence type="ECO:0000256" key="3">
    <source>
        <dbReference type="ARBA" id="ARBA00006047"/>
    </source>
</evidence>
<dbReference type="Gene3D" id="3.40.50.2000">
    <property type="entry name" value="Glycogen Phosphorylase B"/>
    <property type="match status" value="2"/>
</dbReference>
<dbReference type="PANTHER" id="PTHR11468">
    <property type="entry name" value="GLYCOGEN PHOSPHORYLASE"/>
    <property type="match status" value="1"/>
</dbReference>
<evidence type="ECO:0000256" key="8">
    <source>
        <dbReference type="ARBA" id="ARBA00023277"/>
    </source>
</evidence>
<dbReference type="FunFam" id="3.40.50.2000:FF:000003">
    <property type="entry name" value="Alpha-1,4 glucan phosphorylase"/>
    <property type="match status" value="1"/>
</dbReference>
<dbReference type="GO" id="GO:0008184">
    <property type="term" value="F:glycogen phosphorylase activity"/>
    <property type="evidence" value="ECO:0007669"/>
    <property type="project" value="InterPro"/>
</dbReference>
<name>A0A6F8PLH9_9GAMM</name>
<dbReference type="GO" id="GO:0005980">
    <property type="term" value="P:glycogen catabolic process"/>
    <property type="evidence" value="ECO:0007669"/>
    <property type="project" value="UniProtKB-ARBA"/>
</dbReference>
<gene>
    <name evidence="12" type="primary">glgP</name>
    <name evidence="12" type="ORF">THMIRHAT_05960</name>
</gene>
<evidence type="ECO:0000313" key="13">
    <source>
        <dbReference type="Proteomes" id="UP000501466"/>
    </source>
</evidence>